<dbReference type="AlphaFoldDB" id="A0A2G8S2R8"/>
<organism evidence="1 2">
    <name type="scientific">Ganoderma sinense ZZ0214-1</name>
    <dbReference type="NCBI Taxonomy" id="1077348"/>
    <lineage>
        <taxon>Eukaryota</taxon>
        <taxon>Fungi</taxon>
        <taxon>Dikarya</taxon>
        <taxon>Basidiomycota</taxon>
        <taxon>Agaricomycotina</taxon>
        <taxon>Agaricomycetes</taxon>
        <taxon>Polyporales</taxon>
        <taxon>Polyporaceae</taxon>
        <taxon>Ganoderma</taxon>
    </lineage>
</organism>
<comment type="caution">
    <text evidence="1">The sequence shown here is derived from an EMBL/GenBank/DDBJ whole genome shotgun (WGS) entry which is preliminary data.</text>
</comment>
<protein>
    <submittedName>
        <fullName evidence="1">Uncharacterized protein</fullName>
    </submittedName>
</protein>
<dbReference type="Proteomes" id="UP000230002">
    <property type="component" value="Unassembled WGS sequence"/>
</dbReference>
<proteinExistence type="predicted"/>
<evidence type="ECO:0000313" key="1">
    <source>
        <dbReference type="EMBL" id="PIL28070.1"/>
    </source>
</evidence>
<gene>
    <name evidence="1" type="ORF">GSI_09823</name>
</gene>
<dbReference type="EMBL" id="AYKW01000029">
    <property type="protein sequence ID" value="PIL28070.1"/>
    <property type="molecule type" value="Genomic_DNA"/>
</dbReference>
<name>A0A2G8S2R8_9APHY</name>
<evidence type="ECO:0000313" key="2">
    <source>
        <dbReference type="Proteomes" id="UP000230002"/>
    </source>
</evidence>
<keyword evidence="2" id="KW-1185">Reference proteome</keyword>
<sequence length="73" mass="8015">MSMPCLSYTGVPSHHSTSSLDCRAHLTWQPDRPFSFSRLSFGVNVPARLLCVAAFLESSVVTPRAEPHTLSNI</sequence>
<accession>A0A2G8S2R8</accession>
<reference evidence="1 2" key="1">
    <citation type="journal article" date="2015" name="Sci. Rep.">
        <title>Chromosome-level genome map provides insights into diverse defense mechanisms in the medicinal fungus Ganoderma sinense.</title>
        <authorList>
            <person name="Zhu Y."/>
            <person name="Xu J."/>
            <person name="Sun C."/>
            <person name="Zhou S."/>
            <person name="Xu H."/>
            <person name="Nelson D.R."/>
            <person name="Qian J."/>
            <person name="Song J."/>
            <person name="Luo H."/>
            <person name="Xiang L."/>
            <person name="Li Y."/>
            <person name="Xu Z."/>
            <person name="Ji A."/>
            <person name="Wang L."/>
            <person name="Lu S."/>
            <person name="Hayward A."/>
            <person name="Sun W."/>
            <person name="Li X."/>
            <person name="Schwartz D.C."/>
            <person name="Wang Y."/>
            <person name="Chen S."/>
        </authorList>
    </citation>
    <scope>NUCLEOTIDE SEQUENCE [LARGE SCALE GENOMIC DNA]</scope>
    <source>
        <strain evidence="1 2">ZZ0214-1</strain>
    </source>
</reference>